<evidence type="ECO:0000313" key="1">
    <source>
        <dbReference type="EMBL" id="GJJ14557.1"/>
    </source>
</evidence>
<dbReference type="AlphaFoldDB" id="A0AAV5ALB3"/>
<evidence type="ECO:0000313" key="2">
    <source>
        <dbReference type="Proteomes" id="UP001050691"/>
    </source>
</evidence>
<protein>
    <recommendedName>
        <fullName evidence="3">Helicase ATP-binding domain-containing protein</fullName>
    </recommendedName>
</protein>
<dbReference type="Proteomes" id="UP001050691">
    <property type="component" value="Unassembled WGS sequence"/>
</dbReference>
<proteinExistence type="predicted"/>
<dbReference type="EMBL" id="BPWL01000010">
    <property type="protein sequence ID" value="GJJ14557.1"/>
    <property type="molecule type" value="Genomic_DNA"/>
</dbReference>
<comment type="caution">
    <text evidence="1">The sequence shown here is derived from an EMBL/GenBank/DDBJ whole genome shotgun (WGS) entry which is preliminary data.</text>
</comment>
<name>A0AAV5ALB3_9AGAM</name>
<keyword evidence="2" id="KW-1185">Reference proteome</keyword>
<organism evidence="1 2">
    <name type="scientific">Clathrus columnatus</name>
    <dbReference type="NCBI Taxonomy" id="1419009"/>
    <lineage>
        <taxon>Eukaryota</taxon>
        <taxon>Fungi</taxon>
        <taxon>Dikarya</taxon>
        <taxon>Basidiomycota</taxon>
        <taxon>Agaricomycotina</taxon>
        <taxon>Agaricomycetes</taxon>
        <taxon>Phallomycetidae</taxon>
        <taxon>Phallales</taxon>
        <taxon>Clathraceae</taxon>
        <taxon>Clathrus</taxon>
    </lineage>
</organism>
<evidence type="ECO:0008006" key="3">
    <source>
        <dbReference type="Google" id="ProtNLM"/>
    </source>
</evidence>
<gene>
    <name evidence="1" type="ORF">Clacol_008822</name>
</gene>
<sequence length="181" mass="20658">MLTDVIDSVQQEFASTVHNYLEVALLDEVHLMWNQPFKISTAIYFPVRYFPVAKILFVILASILTPHQLFTSDTMCKNIEVFETECSPLDPNVFVGSANIPAILVSRFLLKLRYMSVHGTNATFSPEGISFSFVQRIQTTLTRHDFSNETTLYEVSDGSYPEQFEMEKRTLVNSNAQFVVE</sequence>
<accession>A0AAV5ALB3</accession>
<reference evidence="1" key="1">
    <citation type="submission" date="2021-10" db="EMBL/GenBank/DDBJ databases">
        <title>De novo Genome Assembly of Clathrus columnatus (Basidiomycota, Fungi) Using Illumina and Nanopore Sequence Data.</title>
        <authorList>
            <person name="Ogiso-Tanaka E."/>
            <person name="Itagaki H."/>
            <person name="Hosoya T."/>
            <person name="Hosaka K."/>
        </authorList>
    </citation>
    <scope>NUCLEOTIDE SEQUENCE</scope>
    <source>
        <strain evidence="1">MO-923</strain>
    </source>
</reference>